<name>A0ABW8D6P8_9GAMM</name>
<protein>
    <recommendedName>
        <fullName evidence="4">Purine NTPase</fullName>
    </recommendedName>
</protein>
<sequence length="617" mass="69420">MQSKEERGRQWLGNKAGTESGRAKLLTALLMSDYVQSVNNLGAIKEAFADSFNSELFISLDIHGTRERGAVLFAKLTVEEALEQLEPTGNQDLRNALQDLSDITGHLLNSKIPSTADVRKLLKIVNDILDLDDAVFTDKVMAENLLFTLYLILNLGEPTLKSLSSWALKMVSWVIPIDEIQESIVVLLRKAETKAAILLSKPVEDGEEATVVELAQTCFNQQYLSLLTAESFNKQTSNRDELAIHKKLVQVEETMAQVSAGLVRLMTLRSSNHELGLKIKSLKALLNAVIDNERRVFGRMYFLELLAHNSAAYQVLLNTLPEAKKTAFEAMVQQLTPAKGANLSQQMSYGLSWLAVPLTHSYRSITPQKIQNAALTWMPSTWDSECKGALKQLLMDTLEELDDTLGAQQEEIVGINNKLFHQDNDLKRKILSEADDGLLLLQQTATLAGDALHTYHALLRSVKENQDFLYKYQADADKLAYFIYVHNNFWVKLSNFFAQICWLFKTDAAQMVDTVIQCKTKLDKLNTQYQQAIDSALKTIDEDENIDARVKQQLKNQFYTEVEKGPIAPLHRPSGERSTRLLVNSLNRLFATNPTPRRPLLDVNEALDDESIAVFDF</sequence>
<evidence type="ECO:0000313" key="2">
    <source>
        <dbReference type="EMBL" id="MFJ1268374.1"/>
    </source>
</evidence>
<comment type="caution">
    <text evidence="2">The sequence shown here is derived from an EMBL/GenBank/DDBJ whole genome shotgun (WGS) entry which is preliminary data.</text>
</comment>
<reference evidence="2 3" key="1">
    <citation type="submission" date="2024-08" db="EMBL/GenBank/DDBJ databases">
        <title>Draft Genome Sequence of Legionella lytica strain DSB2004, Isolated From a Fire Sprinkler System.</title>
        <authorList>
            <person name="Everhart A.D."/>
            <person name="Kidane D.T."/>
            <person name="Farone A.L."/>
            <person name="Farone M.B."/>
        </authorList>
    </citation>
    <scope>NUCLEOTIDE SEQUENCE [LARGE SCALE GENOMIC DNA]</scope>
    <source>
        <strain evidence="2 3">DSB2004</strain>
    </source>
</reference>
<keyword evidence="3" id="KW-1185">Reference proteome</keyword>
<feature type="coiled-coil region" evidence="1">
    <location>
        <begin position="391"/>
        <end position="418"/>
    </location>
</feature>
<gene>
    <name evidence="2" type="ORF">ACD661_07380</name>
</gene>
<dbReference type="EMBL" id="JBGORX010000001">
    <property type="protein sequence ID" value="MFJ1268374.1"/>
    <property type="molecule type" value="Genomic_DNA"/>
</dbReference>
<evidence type="ECO:0000313" key="3">
    <source>
        <dbReference type="Proteomes" id="UP001615550"/>
    </source>
</evidence>
<accession>A0ABW8D6P8</accession>
<organism evidence="2 3">
    <name type="scientific">Legionella lytica</name>
    <dbReference type="NCBI Taxonomy" id="96232"/>
    <lineage>
        <taxon>Bacteria</taxon>
        <taxon>Pseudomonadati</taxon>
        <taxon>Pseudomonadota</taxon>
        <taxon>Gammaproteobacteria</taxon>
        <taxon>Legionellales</taxon>
        <taxon>Legionellaceae</taxon>
        <taxon>Legionella</taxon>
    </lineage>
</organism>
<keyword evidence="1" id="KW-0175">Coiled coil</keyword>
<proteinExistence type="predicted"/>
<dbReference type="Proteomes" id="UP001615550">
    <property type="component" value="Unassembled WGS sequence"/>
</dbReference>
<dbReference type="RefSeq" id="WP_400187179.1">
    <property type="nucleotide sequence ID" value="NZ_JBGORX010000001.1"/>
</dbReference>
<evidence type="ECO:0008006" key="4">
    <source>
        <dbReference type="Google" id="ProtNLM"/>
    </source>
</evidence>
<evidence type="ECO:0000256" key="1">
    <source>
        <dbReference type="SAM" id="Coils"/>
    </source>
</evidence>